<dbReference type="AlphaFoldDB" id="A0AAF3EPC3"/>
<evidence type="ECO:0000313" key="2">
    <source>
        <dbReference type="WBParaSite" id="MBELARI_LOCUS15792"/>
    </source>
</evidence>
<sequence>MINNAAKKLNDGFPRFPPCKSQNSLFFNSCVTKLPSWALKVSSFVTSFLKQLISDLGKVSVNQQFSLLIRNNLNKFASDLTVIPKEAGDF</sequence>
<proteinExistence type="predicted"/>
<accession>A0AAF3EPC3</accession>
<dbReference type="Proteomes" id="UP000887575">
    <property type="component" value="Unassembled WGS sequence"/>
</dbReference>
<protein>
    <submittedName>
        <fullName evidence="2">Uncharacterized protein</fullName>
    </submittedName>
</protein>
<dbReference type="WBParaSite" id="MBELARI_LOCUS15792">
    <property type="protein sequence ID" value="MBELARI_LOCUS15792"/>
    <property type="gene ID" value="MBELARI_LOCUS15792"/>
</dbReference>
<evidence type="ECO:0000313" key="1">
    <source>
        <dbReference type="Proteomes" id="UP000887575"/>
    </source>
</evidence>
<organism evidence="1 2">
    <name type="scientific">Mesorhabditis belari</name>
    <dbReference type="NCBI Taxonomy" id="2138241"/>
    <lineage>
        <taxon>Eukaryota</taxon>
        <taxon>Metazoa</taxon>
        <taxon>Ecdysozoa</taxon>
        <taxon>Nematoda</taxon>
        <taxon>Chromadorea</taxon>
        <taxon>Rhabditida</taxon>
        <taxon>Rhabditina</taxon>
        <taxon>Rhabditomorpha</taxon>
        <taxon>Rhabditoidea</taxon>
        <taxon>Rhabditidae</taxon>
        <taxon>Mesorhabditinae</taxon>
        <taxon>Mesorhabditis</taxon>
    </lineage>
</organism>
<name>A0AAF3EPC3_9BILA</name>
<keyword evidence="1" id="KW-1185">Reference proteome</keyword>
<reference evidence="2" key="1">
    <citation type="submission" date="2024-02" db="UniProtKB">
        <authorList>
            <consortium name="WormBaseParasite"/>
        </authorList>
    </citation>
    <scope>IDENTIFICATION</scope>
</reference>